<name>S5TWY6_MUSDO</name>
<dbReference type="CDD" id="cd00037">
    <property type="entry name" value="CLECT"/>
    <property type="match status" value="1"/>
</dbReference>
<evidence type="ECO:0000256" key="2">
    <source>
        <dbReference type="SAM" id="SignalP"/>
    </source>
</evidence>
<sequence>MRAPGILVIFAVLHNWIFVETIPVEKWFQLEGGNQSVFIEREYKYNWFQARNECLQKNMTLIAIDSAEKSALLTSLLKRVFEKPHNLWIGGDDLGQQDVFVWSSTGKRFEFTNWSKGNPSHNHGQEHCVNLWEHSDFEWNDAPCNESKGFICEENLHLVAAKQELQHMKNMLYEVYERCSG</sequence>
<dbReference type="Pfam" id="PF00059">
    <property type="entry name" value="Lectin_C"/>
    <property type="match status" value="1"/>
</dbReference>
<organism evidence="4">
    <name type="scientific">Musca domestica</name>
    <name type="common">House fly</name>
    <dbReference type="NCBI Taxonomy" id="7370"/>
    <lineage>
        <taxon>Eukaryota</taxon>
        <taxon>Metazoa</taxon>
        <taxon>Ecdysozoa</taxon>
        <taxon>Arthropoda</taxon>
        <taxon>Hexapoda</taxon>
        <taxon>Insecta</taxon>
        <taxon>Pterygota</taxon>
        <taxon>Neoptera</taxon>
        <taxon>Endopterygota</taxon>
        <taxon>Diptera</taxon>
        <taxon>Brachycera</taxon>
        <taxon>Muscomorpha</taxon>
        <taxon>Muscoidea</taxon>
        <taxon>Muscidae</taxon>
        <taxon>Musca</taxon>
    </lineage>
</organism>
<feature type="domain" description="C-type lectin" evidence="3">
    <location>
        <begin position="38"/>
        <end position="153"/>
    </location>
</feature>
<dbReference type="InterPro" id="IPR018378">
    <property type="entry name" value="C-type_lectin_CS"/>
</dbReference>
<dbReference type="EMBL" id="KC920900">
    <property type="protein sequence ID" value="AGS57590.1"/>
    <property type="molecule type" value="mRNA"/>
</dbReference>
<dbReference type="SMR" id="S5TWY6"/>
<accession>S5TWY6</accession>
<proteinExistence type="evidence at transcript level"/>
<dbReference type="PROSITE" id="PS50041">
    <property type="entry name" value="C_TYPE_LECTIN_2"/>
    <property type="match status" value="1"/>
</dbReference>
<dbReference type="InterPro" id="IPR016187">
    <property type="entry name" value="CTDL_fold"/>
</dbReference>
<evidence type="ECO:0000259" key="3">
    <source>
        <dbReference type="PROSITE" id="PS50041"/>
    </source>
</evidence>
<protein>
    <submittedName>
        <fullName evidence="4">Lectin-C1</fullName>
    </submittedName>
</protein>
<feature type="chain" id="PRO_5004533010" evidence="2">
    <location>
        <begin position="22"/>
        <end position="181"/>
    </location>
</feature>
<evidence type="ECO:0000256" key="1">
    <source>
        <dbReference type="ARBA" id="ARBA00023157"/>
    </source>
</evidence>
<evidence type="ECO:0000313" key="4">
    <source>
        <dbReference type="EMBL" id="AGS57590.1"/>
    </source>
</evidence>
<dbReference type="InterPro" id="IPR016186">
    <property type="entry name" value="C-type_lectin-like/link_sf"/>
</dbReference>
<keyword evidence="1" id="KW-1015">Disulfide bond</keyword>
<dbReference type="Gene3D" id="3.10.100.10">
    <property type="entry name" value="Mannose-Binding Protein A, subunit A"/>
    <property type="match status" value="1"/>
</dbReference>
<dbReference type="InterPro" id="IPR050111">
    <property type="entry name" value="C-type_lectin/snaclec_domain"/>
</dbReference>
<keyword evidence="2" id="KW-0732">Signal</keyword>
<dbReference type="AlphaFoldDB" id="S5TWY6"/>
<dbReference type="SMART" id="SM00034">
    <property type="entry name" value="CLECT"/>
    <property type="match status" value="1"/>
</dbReference>
<dbReference type="VEuPathDB" id="VectorBase:MDOMA2_018475"/>
<dbReference type="VEuPathDB" id="VectorBase:MDOA002462"/>
<reference evidence="4" key="1">
    <citation type="submission" date="2013-04" db="EMBL/GenBank/DDBJ databases">
        <authorList>
            <person name="Liu Y.J."/>
            <person name="Liu F.S."/>
        </authorList>
    </citation>
    <scope>NUCLEOTIDE SEQUENCE</scope>
</reference>
<dbReference type="PROSITE" id="PS00615">
    <property type="entry name" value="C_TYPE_LECTIN_1"/>
    <property type="match status" value="1"/>
</dbReference>
<feature type="signal peptide" evidence="2">
    <location>
        <begin position="1"/>
        <end position="21"/>
    </location>
</feature>
<dbReference type="PANTHER" id="PTHR22803">
    <property type="entry name" value="MANNOSE, PHOSPHOLIPASE, LECTIN RECEPTOR RELATED"/>
    <property type="match status" value="1"/>
</dbReference>
<dbReference type="SUPFAM" id="SSF56436">
    <property type="entry name" value="C-type lectin-like"/>
    <property type="match status" value="1"/>
</dbReference>
<dbReference type="InterPro" id="IPR001304">
    <property type="entry name" value="C-type_lectin-like"/>
</dbReference>